<gene>
    <name evidence="1" type="ORF">CDAR_190701</name>
</gene>
<sequence length="105" mass="12064">MNACAFSRRQEQLIDSREREPVLVAEGWRVFRPLALAMCCVGTDALTERDLFRSLNILRCLVISQTKKYVHRYLTFLGQRACAAALTCHSPDEDDLKSTRNSRMQ</sequence>
<organism evidence="1 2">
    <name type="scientific">Caerostris darwini</name>
    <dbReference type="NCBI Taxonomy" id="1538125"/>
    <lineage>
        <taxon>Eukaryota</taxon>
        <taxon>Metazoa</taxon>
        <taxon>Ecdysozoa</taxon>
        <taxon>Arthropoda</taxon>
        <taxon>Chelicerata</taxon>
        <taxon>Arachnida</taxon>
        <taxon>Araneae</taxon>
        <taxon>Araneomorphae</taxon>
        <taxon>Entelegynae</taxon>
        <taxon>Araneoidea</taxon>
        <taxon>Araneidae</taxon>
        <taxon>Caerostris</taxon>
    </lineage>
</organism>
<dbReference type="Proteomes" id="UP001054837">
    <property type="component" value="Unassembled WGS sequence"/>
</dbReference>
<reference evidence="1 2" key="1">
    <citation type="submission" date="2021-06" db="EMBL/GenBank/DDBJ databases">
        <title>Caerostris darwini draft genome.</title>
        <authorList>
            <person name="Kono N."/>
            <person name="Arakawa K."/>
        </authorList>
    </citation>
    <scope>NUCLEOTIDE SEQUENCE [LARGE SCALE GENOMIC DNA]</scope>
</reference>
<keyword evidence="2" id="KW-1185">Reference proteome</keyword>
<protein>
    <submittedName>
        <fullName evidence="1">Uncharacterized protein</fullName>
    </submittedName>
</protein>
<proteinExistence type="predicted"/>
<name>A0AAV4NHV6_9ARAC</name>
<evidence type="ECO:0000313" key="2">
    <source>
        <dbReference type="Proteomes" id="UP001054837"/>
    </source>
</evidence>
<accession>A0AAV4NHV6</accession>
<comment type="caution">
    <text evidence="1">The sequence shown here is derived from an EMBL/GenBank/DDBJ whole genome shotgun (WGS) entry which is preliminary data.</text>
</comment>
<dbReference type="AlphaFoldDB" id="A0AAV4NHV6"/>
<dbReference type="EMBL" id="BPLQ01001608">
    <property type="protein sequence ID" value="GIX83306.1"/>
    <property type="molecule type" value="Genomic_DNA"/>
</dbReference>
<evidence type="ECO:0000313" key="1">
    <source>
        <dbReference type="EMBL" id="GIX83306.1"/>
    </source>
</evidence>